<name>A0A1M6GFZ5_9ACTN</name>
<evidence type="ECO:0000313" key="1">
    <source>
        <dbReference type="EMBL" id="SHJ08803.1"/>
    </source>
</evidence>
<dbReference type="EMBL" id="FQZG01000026">
    <property type="protein sequence ID" value="SHJ08803.1"/>
    <property type="molecule type" value="Genomic_DNA"/>
</dbReference>
<evidence type="ECO:0000313" key="2">
    <source>
        <dbReference type="Proteomes" id="UP000184512"/>
    </source>
</evidence>
<dbReference type="RefSeq" id="WP_073187085.1">
    <property type="nucleotide sequence ID" value="NZ_FQZG01000026.1"/>
</dbReference>
<keyword evidence="2" id="KW-1185">Reference proteome</keyword>
<reference evidence="1 2" key="1">
    <citation type="submission" date="2016-11" db="EMBL/GenBank/DDBJ databases">
        <authorList>
            <person name="Jaros S."/>
            <person name="Januszkiewicz K."/>
            <person name="Wedrychowicz H."/>
        </authorList>
    </citation>
    <scope>NUCLEOTIDE SEQUENCE [LARGE SCALE GENOMIC DNA]</scope>
    <source>
        <strain evidence="1 2">DSM 12906</strain>
    </source>
</reference>
<sequence>MTALPLATDQADVRCTHVLGRAPQQASQNWVQVMGHPLLVAPDPVGRSIGGCPNIGISIKPCTGTLAVRQGLSPLVRIDRVPVVRADLVGFTDGTPPGAVEYRISDAGQQLLWEKA</sequence>
<dbReference type="AlphaFoldDB" id="A0A1M6GFZ5"/>
<protein>
    <submittedName>
        <fullName evidence="1">Uncharacterized protein</fullName>
    </submittedName>
</protein>
<dbReference type="Proteomes" id="UP000184512">
    <property type="component" value="Unassembled WGS sequence"/>
</dbReference>
<gene>
    <name evidence="1" type="ORF">SAMN02745244_01701</name>
</gene>
<organism evidence="1 2">
    <name type="scientific">Tessaracoccus bendigoensis DSM 12906</name>
    <dbReference type="NCBI Taxonomy" id="1123357"/>
    <lineage>
        <taxon>Bacteria</taxon>
        <taxon>Bacillati</taxon>
        <taxon>Actinomycetota</taxon>
        <taxon>Actinomycetes</taxon>
        <taxon>Propionibacteriales</taxon>
        <taxon>Propionibacteriaceae</taxon>
        <taxon>Tessaracoccus</taxon>
    </lineage>
</organism>
<dbReference type="STRING" id="1123357.SAMN02745244_01701"/>
<proteinExistence type="predicted"/>
<accession>A0A1M6GFZ5</accession>